<name>A0A371D7T5_9APHY</name>
<keyword evidence="3" id="KW-1185">Reference proteome</keyword>
<dbReference type="InterPro" id="IPR000719">
    <property type="entry name" value="Prot_kinase_dom"/>
</dbReference>
<evidence type="ECO:0000313" key="2">
    <source>
        <dbReference type="EMBL" id="RDX48601.1"/>
    </source>
</evidence>
<dbReference type="SUPFAM" id="SSF56112">
    <property type="entry name" value="Protein kinase-like (PK-like)"/>
    <property type="match status" value="1"/>
</dbReference>
<dbReference type="GO" id="GO:0004674">
    <property type="term" value="F:protein serine/threonine kinase activity"/>
    <property type="evidence" value="ECO:0007669"/>
    <property type="project" value="TreeGrafter"/>
</dbReference>
<dbReference type="Proteomes" id="UP000256964">
    <property type="component" value="Unassembled WGS sequence"/>
</dbReference>
<dbReference type="AlphaFoldDB" id="A0A371D7T5"/>
<dbReference type="GO" id="GO:0005524">
    <property type="term" value="F:ATP binding"/>
    <property type="evidence" value="ECO:0007669"/>
    <property type="project" value="InterPro"/>
</dbReference>
<protein>
    <submittedName>
        <fullName evidence="2">Kinase-like protein</fullName>
    </submittedName>
</protein>
<reference evidence="2 3" key="1">
    <citation type="journal article" date="2018" name="Biotechnol. Biofuels">
        <title>Integrative visual omics of the white-rot fungus Polyporus brumalis exposes the biotechnological potential of its oxidative enzymes for delignifying raw plant biomass.</title>
        <authorList>
            <person name="Miyauchi S."/>
            <person name="Rancon A."/>
            <person name="Drula E."/>
            <person name="Hage H."/>
            <person name="Chaduli D."/>
            <person name="Favel A."/>
            <person name="Grisel S."/>
            <person name="Henrissat B."/>
            <person name="Herpoel-Gimbert I."/>
            <person name="Ruiz-Duenas F.J."/>
            <person name="Chevret D."/>
            <person name="Hainaut M."/>
            <person name="Lin J."/>
            <person name="Wang M."/>
            <person name="Pangilinan J."/>
            <person name="Lipzen A."/>
            <person name="Lesage-Meessen L."/>
            <person name="Navarro D."/>
            <person name="Riley R."/>
            <person name="Grigoriev I.V."/>
            <person name="Zhou S."/>
            <person name="Raouche S."/>
            <person name="Rosso M.N."/>
        </authorList>
    </citation>
    <scope>NUCLEOTIDE SEQUENCE [LARGE SCALE GENOMIC DNA]</scope>
    <source>
        <strain evidence="2 3">BRFM 1820</strain>
    </source>
</reference>
<dbReference type="PANTHER" id="PTHR44167:SF30">
    <property type="entry name" value="PHOSPHORYLASE KINASE"/>
    <property type="match status" value="1"/>
</dbReference>
<evidence type="ECO:0000313" key="3">
    <source>
        <dbReference type="Proteomes" id="UP000256964"/>
    </source>
</evidence>
<dbReference type="EMBL" id="KZ857410">
    <property type="protein sequence ID" value="RDX48601.1"/>
    <property type="molecule type" value="Genomic_DNA"/>
</dbReference>
<proteinExistence type="predicted"/>
<dbReference type="OrthoDB" id="5987198at2759"/>
<evidence type="ECO:0000259" key="1">
    <source>
        <dbReference type="PROSITE" id="PS50011"/>
    </source>
</evidence>
<dbReference type="GO" id="GO:0005634">
    <property type="term" value="C:nucleus"/>
    <property type="evidence" value="ECO:0007669"/>
    <property type="project" value="TreeGrafter"/>
</dbReference>
<dbReference type="PROSITE" id="PS50011">
    <property type="entry name" value="PROTEIN_KINASE_DOM"/>
    <property type="match status" value="1"/>
</dbReference>
<feature type="domain" description="Protein kinase" evidence="1">
    <location>
        <begin position="42"/>
        <end position="373"/>
    </location>
</feature>
<gene>
    <name evidence="2" type="ORF">OH76DRAFT_642094</name>
</gene>
<dbReference type="PANTHER" id="PTHR44167">
    <property type="entry name" value="OVARIAN-SPECIFIC SERINE/THREONINE-PROTEIN KINASE LOK-RELATED"/>
    <property type="match status" value="1"/>
</dbReference>
<dbReference type="Pfam" id="PF00069">
    <property type="entry name" value="Pkinase"/>
    <property type="match status" value="1"/>
</dbReference>
<organism evidence="2 3">
    <name type="scientific">Lentinus brumalis</name>
    <dbReference type="NCBI Taxonomy" id="2498619"/>
    <lineage>
        <taxon>Eukaryota</taxon>
        <taxon>Fungi</taxon>
        <taxon>Dikarya</taxon>
        <taxon>Basidiomycota</taxon>
        <taxon>Agaricomycotina</taxon>
        <taxon>Agaricomycetes</taxon>
        <taxon>Polyporales</taxon>
        <taxon>Polyporaceae</taxon>
        <taxon>Lentinus</taxon>
    </lineage>
</organism>
<dbReference type="SMART" id="SM00220">
    <property type="entry name" value="S_TKc"/>
    <property type="match status" value="1"/>
</dbReference>
<dbReference type="Gene3D" id="1.10.510.10">
    <property type="entry name" value="Transferase(Phosphotransferase) domain 1"/>
    <property type="match status" value="1"/>
</dbReference>
<sequence>MFGAGKQKRLPRHAIISDDRALARSARTTELGAYNLIPTEVFWQFRYSHLADHGYVLRPRYKPGWEPSWIGTNLEPEFCEDSIMSATDEVMDARRRSDNALVAVKSLPNDTDELRIAQYLTSVRDSRNHCVPVLDVLDDPFDPEFSLLVMPYLRQCNDPPLTNVGEVIDLVDQMLEGLTFLHEHRIAHRDIAVQNIMMDARPLYPEGYHPVRQDYTPDGMYRISPLSRTDRRVRYYYIDFGLSVLFPPGADPLVVGDVGRDTEVTELSDTVPYNPFKVDIFALANLFYKEFYEKYNSMEFMEKLLVPMRQAQPEARPTADEALALWTEIKAALNPSLYRWRLGSKSEPAIERMFNNTVAYAWNGLYSLRKLVH</sequence>
<accession>A0A371D7T5</accession>
<dbReference type="GO" id="GO:0044773">
    <property type="term" value="P:mitotic DNA damage checkpoint signaling"/>
    <property type="evidence" value="ECO:0007669"/>
    <property type="project" value="TreeGrafter"/>
</dbReference>
<dbReference type="InterPro" id="IPR011009">
    <property type="entry name" value="Kinase-like_dom_sf"/>
</dbReference>
<dbReference type="CDD" id="cd00180">
    <property type="entry name" value="PKc"/>
    <property type="match status" value="1"/>
</dbReference>